<dbReference type="Pfam" id="PF19029">
    <property type="entry name" value="DUF883_C"/>
    <property type="match status" value="1"/>
</dbReference>
<accession>A0A0U5L3V9</accession>
<dbReference type="RefSeq" id="WP_067429785.1">
    <property type="nucleotide sequence ID" value="NZ_CP072598.1"/>
</dbReference>
<dbReference type="Proteomes" id="UP000059419">
    <property type="component" value="Chromosome 1"/>
</dbReference>
<dbReference type="OrthoDB" id="8687758at2"/>
<evidence type="ECO:0000256" key="1">
    <source>
        <dbReference type="SAM" id="MobiDB-lite"/>
    </source>
</evidence>
<proteinExistence type="predicted"/>
<feature type="domain" description="DUF883" evidence="2">
    <location>
        <begin position="53"/>
        <end position="82"/>
    </location>
</feature>
<dbReference type="InterPro" id="IPR043605">
    <property type="entry name" value="DUF883_C"/>
</dbReference>
<dbReference type="EMBL" id="LN907827">
    <property type="protein sequence ID" value="CUU23733.1"/>
    <property type="molecule type" value="Genomic_DNA"/>
</dbReference>
<dbReference type="KEGG" id="ege:EM595_1499"/>
<dbReference type="GeneID" id="84613468"/>
<dbReference type="AlphaFoldDB" id="A0A0U5L3V9"/>
<keyword evidence="4" id="KW-1185">Reference proteome</keyword>
<dbReference type="PATRIC" id="fig|1619313.3.peg.1554"/>
<evidence type="ECO:0000259" key="2">
    <source>
        <dbReference type="Pfam" id="PF19029"/>
    </source>
</evidence>
<dbReference type="SUPFAM" id="SSF69047">
    <property type="entry name" value="Hypothetical protein YjbJ"/>
    <property type="match status" value="1"/>
</dbReference>
<feature type="compositionally biased region" description="Basic and acidic residues" evidence="1">
    <location>
        <begin position="1"/>
        <end position="11"/>
    </location>
</feature>
<evidence type="ECO:0000313" key="4">
    <source>
        <dbReference type="Proteomes" id="UP000059419"/>
    </source>
</evidence>
<evidence type="ECO:0000313" key="3">
    <source>
        <dbReference type="EMBL" id="CUU23733.1"/>
    </source>
</evidence>
<dbReference type="STRING" id="1619313.EM595_1499"/>
<organism evidence="3 4">
    <name type="scientific">Duffyella gerundensis</name>
    <dbReference type="NCBI Taxonomy" id="1619313"/>
    <lineage>
        <taxon>Bacteria</taxon>
        <taxon>Pseudomonadati</taxon>
        <taxon>Pseudomonadota</taxon>
        <taxon>Gammaproteobacteria</taxon>
        <taxon>Enterobacterales</taxon>
        <taxon>Erwiniaceae</taxon>
        <taxon>Duffyella</taxon>
    </lineage>
</organism>
<gene>
    <name evidence="3" type="ORF">EM595_1499</name>
</gene>
<feature type="region of interest" description="Disordered" evidence="1">
    <location>
        <begin position="1"/>
        <end position="40"/>
    </location>
</feature>
<protein>
    <recommendedName>
        <fullName evidence="2">DUF883 domain-containing protein</fullName>
    </recommendedName>
</protein>
<sequence length="82" mass="8421">MFDKAKDKAEEAAGAVQQQFGRATGSAEHEAKGAVRRRASQATYAVDDALDCARDAAAKSPLTALAVAAGVGFVLGKLLSSR</sequence>
<name>A0A0U5L3V9_9GAMM</name>
<reference evidence="4" key="1">
    <citation type="submission" date="2015-11" db="EMBL/GenBank/DDBJ databases">
        <authorList>
            <person name="Blom J."/>
        </authorList>
    </citation>
    <scope>NUCLEOTIDE SEQUENCE [LARGE SCALE GENOMIC DNA]</scope>
</reference>
<dbReference type="InterPro" id="IPR036629">
    <property type="entry name" value="YjbJ_sf"/>
</dbReference>